<sequence length="412" mass="45807">MIDKSAFRILVLDDEPFMLKLLARMLAYLGYASVSTFERGRAALEQVDDPNRTPDIILLDLIMPEMDGVEFARRLVEHHYAGALILVSGEDERMRQSVEKLVRAHNIPVLGHLHKPATPEGLATLLEKWTAPKQGDHRAAKKIYAADEVRAAIVNGELVNYYQPKLSVVTGEVVGAESLVRWRHPQDGMVFPDQFIGVAEAHGLIDDLTRAVLDGALAQIRRWEQAGLMLRVAVNVSMDNLASLDFADFVAAQTAAAGVSPQSVVLEVTESRLMQDTRAALEILTRLRMKRFKLSIDDFGTGNSSLAQLRDIPFDELKIDQSFVHGAWANDTLRALFDSSLGLARQLGMEMVAEGVEDRADWDFVRKSGCVLAQGYFIAKPMPAEDLPGWIQTWKTRMREELSAGVAEEEQS</sequence>
<gene>
    <name evidence="4" type="ORF">AWT59_2722</name>
</gene>
<evidence type="ECO:0000313" key="5">
    <source>
        <dbReference type="Proteomes" id="UP000070578"/>
    </source>
</evidence>
<keyword evidence="1" id="KW-0597">Phosphoprotein</keyword>
<dbReference type="GO" id="GO:0071111">
    <property type="term" value="F:cyclic-guanylate-specific phosphodiesterase activity"/>
    <property type="evidence" value="ECO:0007669"/>
    <property type="project" value="InterPro"/>
</dbReference>
<dbReference type="PATRIC" id="fig|1796491.3.peg.2974"/>
<reference evidence="4 5" key="2">
    <citation type="submission" date="2016-03" db="EMBL/GenBank/DDBJ databases">
        <title>New uncultured bacterium of the family Gallionellaceae from acid mine drainage: description and reconstruction of genome based on metagenomic analysis of microbial community.</title>
        <authorList>
            <person name="Kadnikov V."/>
            <person name="Ivasenko D."/>
            <person name="Beletsky A."/>
            <person name="Mardanov A."/>
            <person name="Danilova E."/>
            <person name="Pimenov N."/>
            <person name="Karnachuk O."/>
            <person name="Ravin N."/>
        </authorList>
    </citation>
    <scope>NUCLEOTIDE SEQUENCE [LARGE SCALE GENOMIC DNA]</scope>
    <source>
        <strain evidence="4">ShG14-8</strain>
    </source>
</reference>
<dbReference type="SUPFAM" id="SSF141868">
    <property type="entry name" value="EAL domain-like"/>
    <property type="match status" value="1"/>
</dbReference>
<dbReference type="PROSITE" id="PS50883">
    <property type="entry name" value="EAL"/>
    <property type="match status" value="1"/>
</dbReference>
<dbReference type="PANTHER" id="PTHR33121:SF79">
    <property type="entry name" value="CYCLIC DI-GMP PHOSPHODIESTERASE PDED-RELATED"/>
    <property type="match status" value="1"/>
</dbReference>
<keyword evidence="4" id="KW-0418">Kinase</keyword>
<organism evidence="4 5">
    <name type="scientific">Candidatus Gallionella acididurans</name>
    <dbReference type="NCBI Taxonomy" id="1796491"/>
    <lineage>
        <taxon>Bacteria</taxon>
        <taxon>Pseudomonadati</taxon>
        <taxon>Pseudomonadota</taxon>
        <taxon>Betaproteobacteria</taxon>
        <taxon>Nitrosomonadales</taxon>
        <taxon>Gallionellaceae</taxon>
        <taxon>Gallionella</taxon>
    </lineage>
</organism>
<dbReference type="InterPro" id="IPR001633">
    <property type="entry name" value="EAL_dom"/>
</dbReference>
<evidence type="ECO:0000256" key="1">
    <source>
        <dbReference type="PROSITE-ProRule" id="PRU00169"/>
    </source>
</evidence>
<dbReference type="CDD" id="cd01948">
    <property type="entry name" value="EAL"/>
    <property type="match status" value="1"/>
</dbReference>
<dbReference type="InterPro" id="IPR035919">
    <property type="entry name" value="EAL_sf"/>
</dbReference>
<dbReference type="InterPro" id="IPR050706">
    <property type="entry name" value="Cyclic-di-GMP_PDE-like"/>
</dbReference>
<dbReference type="AlphaFoldDB" id="A0A139BQ77"/>
<evidence type="ECO:0000259" key="3">
    <source>
        <dbReference type="PROSITE" id="PS50883"/>
    </source>
</evidence>
<keyword evidence="4" id="KW-0808">Transferase</keyword>
<dbReference type="Pfam" id="PF00563">
    <property type="entry name" value="EAL"/>
    <property type="match status" value="1"/>
</dbReference>
<feature type="domain" description="EAL" evidence="3">
    <location>
        <begin position="142"/>
        <end position="395"/>
    </location>
</feature>
<dbReference type="GO" id="GO:0016301">
    <property type="term" value="F:kinase activity"/>
    <property type="evidence" value="ECO:0007669"/>
    <property type="project" value="UniProtKB-KW"/>
</dbReference>
<dbReference type="SMART" id="SM00052">
    <property type="entry name" value="EAL"/>
    <property type="match status" value="1"/>
</dbReference>
<dbReference type="PANTHER" id="PTHR33121">
    <property type="entry name" value="CYCLIC DI-GMP PHOSPHODIESTERASE PDEF"/>
    <property type="match status" value="1"/>
</dbReference>
<dbReference type="EMBL" id="LSLI01000095">
    <property type="protein sequence ID" value="KXS31157.1"/>
    <property type="molecule type" value="Genomic_DNA"/>
</dbReference>
<evidence type="ECO:0000259" key="2">
    <source>
        <dbReference type="PROSITE" id="PS50110"/>
    </source>
</evidence>
<proteinExistence type="predicted"/>
<protein>
    <submittedName>
        <fullName evidence="4">Histidine kinase</fullName>
    </submittedName>
</protein>
<dbReference type="InterPro" id="IPR001789">
    <property type="entry name" value="Sig_transdc_resp-reg_receiver"/>
</dbReference>
<dbReference type="SUPFAM" id="SSF52172">
    <property type="entry name" value="CheY-like"/>
    <property type="match status" value="1"/>
</dbReference>
<evidence type="ECO:0000313" key="4">
    <source>
        <dbReference type="EMBL" id="KXS31157.1"/>
    </source>
</evidence>
<dbReference type="Pfam" id="PF00072">
    <property type="entry name" value="Response_reg"/>
    <property type="match status" value="1"/>
</dbReference>
<accession>A0A139BQ77</accession>
<dbReference type="SMART" id="SM00448">
    <property type="entry name" value="REC"/>
    <property type="match status" value="1"/>
</dbReference>
<dbReference type="PROSITE" id="PS50110">
    <property type="entry name" value="RESPONSE_REGULATORY"/>
    <property type="match status" value="1"/>
</dbReference>
<dbReference type="Gene3D" id="3.40.50.2300">
    <property type="match status" value="1"/>
</dbReference>
<comment type="caution">
    <text evidence="4">The sequence shown here is derived from an EMBL/GenBank/DDBJ whole genome shotgun (WGS) entry which is preliminary data.</text>
</comment>
<name>A0A139BQ77_9PROT</name>
<feature type="domain" description="Response regulatory" evidence="2">
    <location>
        <begin position="8"/>
        <end position="130"/>
    </location>
</feature>
<reference evidence="4 5" key="1">
    <citation type="submission" date="2016-02" db="EMBL/GenBank/DDBJ databases">
        <authorList>
            <person name="Wen L."/>
            <person name="He K."/>
            <person name="Yang H."/>
        </authorList>
    </citation>
    <scope>NUCLEOTIDE SEQUENCE [LARGE SCALE GENOMIC DNA]</scope>
    <source>
        <strain evidence="4">ShG14-8</strain>
    </source>
</reference>
<dbReference type="InterPro" id="IPR011006">
    <property type="entry name" value="CheY-like_superfamily"/>
</dbReference>
<feature type="modified residue" description="4-aspartylphosphate" evidence="1">
    <location>
        <position position="60"/>
    </location>
</feature>
<dbReference type="Proteomes" id="UP000070578">
    <property type="component" value="Unassembled WGS sequence"/>
</dbReference>
<dbReference type="GO" id="GO:0000160">
    <property type="term" value="P:phosphorelay signal transduction system"/>
    <property type="evidence" value="ECO:0007669"/>
    <property type="project" value="InterPro"/>
</dbReference>
<dbReference type="Gene3D" id="3.20.20.450">
    <property type="entry name" value="EAL domain"/>
    <property type="match status" value="1"/>
</dbReference>